<reference evidence="2 3" key="1">
    <citation type="journal article" date="2015" name="Genome Announc.">
        <title>Complete genome sequences for 35 biothreat assay-relevant bacillus species.</title>
        <authorList>
            <person name="Johnson S.L."/>
            <person name="Daligault H.E."/>
            <person name="Davenport K.W."/>
            <person name="Jaissle J."/>
            <person name="Frey K.G."/>
            <person name="Ladner J.T."/>
            <person name="Broomall S.M."/>
            <person name="Bishop-Lilly K.A."/>
            <person name="Bruce D.C."/>
            <person name="Gibbons H.S."/>
            <person name="Coyne S.R."/>
            <person name="Lo C.C."/>
            <person name="Meincke L."/>
            <person name="Munk A.C."/>
            <person name="Koroleva G.I."/>
            <person name="Rosenzweig C.N."/>
            <person name="Palacios G.F."/>
            <person name="Redden C.L."/>
            <person name="Minogue T.D."/>
            <person name="Chain P.S."/>
        </authorList>
    </citation>
    <scope>NUCLEOTIDE SEQUENCE [LARGE SCALE GENOMIC DNA]</scope>
    <source>
        <strain evidence="3">ATCC 14581 / DSM 32 / JCM 2506 / NBRC 15308 / NCIMB 9376 / NCTC 10342 / NRRL B-14308 / VKM B-512</strain>
    </source>
</reference>
<keyword evidence="1" id="KW-0472">Membrane</keyword>
<proteinExistence type="predicted"/>
<dbReference type="HOGENOM" id="CLU_116152_0_0_9"/>
<feature type="transmembrane region" description="Helical" evidence="1">
    <location>
        <begin position="6"/>
        <end position="24"/>
    </location>
</feature>
<sequence length="175" mass="20340">MGFLLTVSFLIHGLSLFCIILLYMQVTKVKRIERLHQQNINKMEAAMGSYLAEFQEQNEQFLRQLRERSTSLSSEVEKSSVKSPLVDEEDVPVQRVDLKSEPSQSLHELLSIEENQKHICTPFDELTTDQIQDLSGEEIKEFSVYLKRKGLTIEEIAKHLHRGKTEIELLLKFHQ</sequence>
<gene>
    <name evidence="2" type="ORF">BG04_1083</name>
</gene>
<dbReference type="RefSeq" id="WP_013084771.1">
    <property type="nucleotide sequence ID" value="NZ_BCVB01000001.1"/>
</dbReference>
<evidence type="ECO:0000256" key="1">
    <source>
        <dbReference type="SAM" id="Phobius"/>
    </source>
</evidence>
<dbReference type="AlphaFoldDB" id="A0A0B6AU34"/>
<protein>
    <recommendedName>
        <fullName evidence="4">Coupling factor for flagellin transcription and translation</fullName>
    </recommendedName>
</protein>
<keyword evidence="1" id="KW-1133">Transmembrane helix</keyword>
<evidence type="ECO:0008006" key="4">
    <source>
        <dbReference type="Google" id="ProtNLM"/>
    </source>
</evidence>
<keyword evidence="1" id="KW-0812">Transmembrane</keyword>
<accession>A0A0B6AU34</accession>
<organism evidence="2 3">
    <name type="scientific">Priestia megaterium (strain ATCC 14581 / DSM 32 / CCUG 1817 / JCM 2506 / NBRC 15308 / NCIMB 9376 / NCTC 10342 / NRRL B-14308 / VKM B-512 / Ford 19)</name>
    <name type="common">Bacillus megaterium</name>
    <dbReference type="NCBI Taxonomy" id="1348623"/>
    <lineage>
        <taxon>Bacteria</taxon>
        <taxon>Bacillati</taxon>
        <taxon>Bacillota</taxon>
        <taxon>Bacilli</taxon>
        <taxon>Bacillales</taxon>
        <taxon>Bacillaceae</taxon>
        <taxon>Priestia</taxon>
    </lineage>
</organism>
<evidence type="ECO:0000313" key="2">
    <source>
        <dbReference type="EMBL" id="AJI24662.1"/>
    </source>
</evidence>
<dbReference type="Proteomes" id="UP000031829">
    <property type="component" value="Chromosome"/>
</dbReference>
<dbReference type="PATRIC" id="fig|592022.4.peg.4148"/>
<name>A0A0B6AU34_PRIM2</name>
<dbReference type="KEGG" id="bmeg:BG04_1083"/>
<evidence type="ECO:0000313" key="3">
    <source>
        <dbReference type="Proteomes" id="UP000031829"/>
    </source>
</evidence>
<dbReference type="GeneID" id="93644559"/>
<dbReference type="EMBL" id="CP009920">
    <property type="protein sequence ID" value="AJI24662.1"/>
    <property type="molecule type" value="Genomic_DNA"/>
</dbReference>